<keyword evidence="1" id="KW-0732">Signal</keyword>
<organism evidence="2 3">
    <name type="scientific">Suillus placidus</name>
    <dbReference type="NCBI Taxonomy" id="48579"/>
    <lineage>
        <taxon>Eukaryota</taxon>
        <taxon>Fungi</taxon>
        <taxon>Dikarya</taxon>
        <taxon>Basidiomycota</taxon>
        <taxon>Agaricomycotina</taxon>
        <taxon>Agaricomycetes</taxon>
        <taxon>Agaricomycetidae</taxon>
        <taxon>Boletales</taxon>
        <taxon>Suillineae</taxon>
        <taxon>Suillaceae</taxon>
        <taxon>Suillus</taxon>
    </lineage>
</organism>
<dbReference type="AlphaFoldDB" id="A0A9P7D944"/>
<proteinExistence type="predicted"/>
<dbReference type="Proteomes" id="UP000714275">
    <property type="component" value="Unassembled WGS sequence"/>
</dbReference>
<evidence type="ECO:0008006" key="4">
    <source>
        <dbReference type="Google" id="ProtNLM"/>
    </source>
</evidence>
<keyword evidence="3" id="KW-1185">Reference proteome</keyword>
<protein>
    <recommendedName>
        <fullName evidence="4">Secreted protein</fullName>
    </recommendedName>
</protein>
<feature type="chain" id="PRO_5040369962" description="Secreted protein" evidence="1">
    <location>
        <begin position="22"/>
        <end position="96"/>
    </location>
</feature>
<accession>A0A9P7D944</accession>
<evidence type="ECO:0000313" key="2">
    <source>
        <dbReference type="EMBL" id="KAG1783588.1"/>
    </source>
</evidence>
<evidence type="ECO:0000256" key="1">
    <source>
        <dbReference type="SAM" id="SignalP"/>
    </source>
</evidence>
<feature type="signal peptide" evidence="1">
    <location>
        <begin position="1"/>
        <end position="21"/>
    </location>
</feature>
<evidence type="ECO:0000313" key="3">
    <source>
        <dbReference type="Proteomes" id="UP000714275"/>
    </source>
</evidence>
<dbReference type="EMBL" id="JABBWD010000001">
    <property type="protein sequence ID" value="KAG1783588.1"/>
    <property type="molecule type" value="Genomic_DNA"/>
</dbReference>
<gene>
    <name evidence="2" type="ORF">EV702DRAFT_5677</name>
</gene>
<reference evidence="2" key="1">
    <citation type="journal article" date="2020" name="New Phytol.">
        <title>Comparative genomics reveals dynamic genome evolution in host specialist ectomycorrhizal fungi.</title>
        <authorList>
            <person name="Lofgren L.A."/>
            <person name="Nguyen N.H."/>
            <person name="Vilgalys R."/>
            <person name="Ruytinx J."/>
            <person name="Liao H.L."/>
            <person name="Branco S."/>
            <person name="Kuo A."/>
            <person name="LaButti K."/>
            <person name="Lipzen A."/>
            <person name="Andreopoulos W."/>
            <person name="Pangilinan J."/>
            <person name="Riley R."/>
            <person name="Hundley H."/>
            <person name="Na H."/>
            <person name="Barry K."/>
            <person name="Grigoriev I.V."/>
            <person name="Stajich J.E."/>
            <person name="Kennedy P.G."/>
        </authorList>
    </citation>
    <scope>NUCLEOTIDE SEQUENCE</scope>
    <source>
        <strain evidence="2">DOB743</strain>
    </source>
</reference>
<comment type="caution">
    <text evidence="2">The sequence shown here is derived from an EMBL/GenBank/DDBJ whole genome shotgun (WGS) entry which is preliminary data.</text>
</comment>
<name>A0A9P7D944_9AGAM</name>
<sequence length="96" mass="11154">MAKAPFLRMLLLSFLSPPLRRKSSMESSPSVELTLPSTPAPLHTRKLLQLGDQSRLIVIVLFQSYHPLRICVGLLGYQRVHHLRHHDHFVCDVWYR</sequence>